<name>A0A560B014_AZOBR</name>
<dbReference type="InterPro" id="IPR011660">
    <property type="entry name" value="VapB-like"/>
</dbReference>
<comment type="caution">
    <text evidence="1">The sequence shown here is derived from an EMBL/GenBank/DDBJ whole genome shotgun (WGS) entry which is preliminary data.</text>
</comment>
<dbReference type="AlphaFoldDB" id="A0A560B014"/>
<reference evidence="1 2" key="1">
    <citation type="submission" date="2019-06" db="EMBL/GenBank/DDBJ databases">
        <title>Genomic Encyclopedia of Type Strains, Phase IV (KMG-V): Genome sequencing to study the core and pangenomes of soil and plant-associated prokaryotes.</title>
        <authorList>
            <person name="Whitman W."/>
        </authorList>
    </citation>
    <scope>NUCLEOTIDE SEQUENCE [LARGE SCALE GENOMIC DNA]</scope>
    <source>
        <strain evidence="1 2">BR 11796</strain>
    </source>
</reference>
<dbReference type="EMBL" id="VITF01000009">
    <property type="protein sequence ID" value="TWA65966.1"/>
    <property type="molecule type" value="Genomic_DNA"/>
</dbReference>
<dbReference type="Proteomes" id="UP000316083">
    <property type="component" value="Unassembled WGS sequence"/>
</dbReference>
<protein>
    <submittedName>
        <fullName evidence="1">Antitoxin VapB</fullName>
    </submittedName>
</protein>
<organism evidence="1 2">
    <name type="scientific">Azospirillum brasilense</name>
    <dbReference type="NCBI Taxonomy" id="192"/>
    <lineage>
        <taxon>Bacteria</taxon>
        <taxon>Pseudomonadati</taxon>
        <taxon>Pseudomonadota</taxon>
        <taxon>Alphaproteobacteria</taxon>
        <taxon>Rhodospirillales</taxon>
        <taxon>Azospirillaceae</taxon>
        <taxon>Azospirillum</taxon>
    </lineage>
</organism>
<dbReference type="RefSeq" id="WP_145678290.1">
    <property type="nucleotide sequence ID" value="NZ_VITF01000009.1"/>
</dbReference>
<dbReference type="Pfam" id="PF07704">
    <property type="entry name" value="PSK_trans_fac"/>
    <property type="match status" value="1"/>
</dbReference>
<gene>
    <name evidence="1" type="ORF">FBZ82_109223</name>
</gene>
<proteinExistence type="predicted"/>
<sequence>MGLTIKDEEAQRLAEQLAALTGESMSTVVTQALRERLDRLRSERGSREPRTGLADRLLDIGRECSAHLKEPYRSADHGDLLYDDKGLPR</sequence>
<evidence type="ECO:0000313" key="2">
    <source>
        <dbReference type="Proteomes" id="UP000316083"/>
    </source>
</evidence>
<evidence type="ECO:0000313" key="1">
    <source>
        <dbReference type="EMBL" id="TWA65966.1"/>
    </source>
</evidence>
<accession>A0A560B014</accession>